<protein>
    <recommendedName>
        <fullName evidence="10">Sulfotransferase family protein</fullName>
    </recommendedName>
</protein>
<evidence type="ECO:0000256" key="4">
    <source>
        <dbReference type="ARBA" id="ARBA00022989"/>
    </source>
</evidence>
<evidence type="ECO:0000313" key="9">
    <source>
        <dbReference type="Proteomes" id="UP001205843"/>
    </source>
</evidence>
<dbReference type="EMBL" id="JALJXV010000002">
    <property type="protein sequence ID" value="MCP1673962.1"/>
    <property type="molecule type" value="Genomic_DNA"/>
</dbReference>
<dbReference type="PANTHER" id="PTHR12137:SF54">
    <property type="entry name" value="CARBOHYDRATE SULFOTRANSFERASE"/>
    <property type="match status" value="1"/>
</dbReference>
<evidence type="ECO:0000256" key="2">
    <source>
        <dbReference type="ARBA" id="ARBA00022679"/>
    </source>
</evidence>
<keyword evidence="9" id="KW-1185">Reference proteome</keyword>
<dbReference type="RefSeq" id="WP_253475335.1">
    <property type="nucleotide sequence ID" value="NZ_JALJXV010000002.1"/>
</dbReference>
<evidence type="ECO:0000313" key="8">
    <source>
        <dbReference type="EMBL" id="MCP1673962.1"/>
    </source>
</evidence>
<evidence type="ECO:0000256" key="7">
    <source>
        <dbReference type="ARBA" id="ARBA00023180"/>
    </source>
</evidence>
<dbReference type="GO" id="GO:0016051">
    <property type="term" value="P:carbohydrate biosynthetic process"/>
    <property type="evidence" value="ECO:0007669"/>
    <property type="project" value="InterPro"/>
</dbReference>
<dbReference type="InterPro" id="IPR027417">
    <property type="entry name" value="P-loop_NTPase"/>
</dbReference>
<gene>
    <name evidence="8" type="ORF">J2T57_001061</name>
</gene>
<evidence type="ECO:0000256" key="6">
    <source>
        <dbReference type="ARBA" id="ARBA00023136"/>
    </source>
</evidence>
<dbReference type="Gene3D" id="3.40.50.300">
    <property type="entry name" value="P-loop containing nucleotide triphosphate hydrolases"/>
    <property type="match status" value="1"/>
</dbReference>
<dbReference type="PANTHER" id="PTHR12137">
    <property type="entry name" value="CARBOHYDRATE SULFOTRANSFERASE"/>
    <property type="match status" value="1"/>
</dbReference>
<evidence type="ECO:0000256" key="3">
    <source>
        <dbReference type="ARBA" id="ARBA00022692"/>
    </source>
</evidence>
<keyword evidence="5" id="KW-0333">Golgi apparatus</keyword>
<keyword evidence="7" id="KW-0325">Glycoprotein</keyword>
<comment type="caution">
    <text evidence="8">The sequence shown here is derived from an EMBL/GenBank/DDBJ whole genome shotgun (WGS) entry which is preliminary data.</text>
</comment>
<name>A0AAE3G504_9GAMM</name>
<sequence>MAEGTLKPTTSQRFKSLRYGLHPFYRRSGVYSLRHPVQRTASLPSIDSRIVVSSERKFIFVRVPKCANTTLLTTLWLCEKGLGTEDLERYSADERKQLLRKQTMRHVFLSPSDLSSSQAYEALKSYKSCIFVRNPFTRLASAYFYKIAKGRTAERLGLGPKPSFLRFCEFLRDGGLHADIHWMPQTHICPIPPERLHFVGRMENLVEDLDAMTQMLYQRSAPLLSRQHHATGADSRLRDLYGPEETEIVRNLYSDDFAAFGYSPEPF</sequence>
<keyword evidence="4" id="KW-1133">Transmembrane helix</keyword>
<dbReference type="GO" id="GO:0016020">
    <property type="term" value="C:membrane"/>
    <property type="evidence" value="ECO:0007669"/>
    <property type="project" value="InterPro"/>
</dbReference>
<dbReference type="InterPro" id="IPR018011">
    <property type="entry name" value="Carb_sulfotrans_8-10"/>
</dbReference>
<dbReference type="Pfam" id="PF03567">
    <property type="entry name" value="Sulfotransfer_2"/>
    <property type="match status" value="1"/>
</dbReference>
<dbReference type="GO" id="GO:0008146">
    <property type="term" value="F:sulfotransferase activity"/>
    <property type="evidence" value="ECO:0007669"/>
    <property type="project" value="InterPro"/>
</dbReference>
<accession>A0AAE3G504</accession>
<comment type="subcellular location">
    <subcellularLocation>
        <location evidence="1">Golgi apparatus membrane</location>
        <topology evidence="1">Single-pass type II membrane protein</topology>
    </subcellularLocation>
</comment>
<evidence type="ECO:0000256" key="5">
    <source>
        <dbReference type="ARBA" id="ARBA00023034"/>
    </source>
</evidence>
<reference evidence="8" key="1">
    <citation type="submission" date="2022-03" db="EMBL/GenBank/DDBJ databases">
        <title>Genomic Encyclopedia of Type Strains, Phase III (KMG-III): the genomes of soil and plant-associated and newly described type strains.</title>
        <authorList>
            <person name="Whitman W."/>
        </authorList>
    </citation>
    <scope>NUCLEOTIDE SEQUENCE</scope>
    <source>
        <strain evidence="8">ANL 6-2</strain>
    </source>
</reference>
<dbReference type="Proteomes" id="UP001205843">
    <property type="component" value="Unassembled WGS sequence"/>
</dbReference>
<proteinExistence type="predicted"/>
<keyword evidence="6" id="KW-0472">Membrane</keyword>
<evidence type="ECO:0008006" key="10">
    <source>
        <dbReference type="Google" id="ProtNLM"/>
    </source>
</evidence>
<keyword evidence="2" id="KW-0808">Transferase</keyword>
<organism evidence="8 9">
    <name type="scientific">Natronocella acetinitrilica</name>
    <dbReference type="NCBI Taxonomy" id="414046"/>
    <lineage>
        <taxon>Bacteria</taxon>
        <taxon>Pseudomonadati</taxon>
        <taxon>Pseudomonadota</taxon>
        <taxon>Gammaproteobacteria</taxon>
        <taxon>Chromatiales</taxon>
        <taxon>Ectothiorhodospiraceae</taxon>
        <taxon>Natronocella</taxon>
    </lineage>
</organism>
<dbReference type="AlphaFoldDB" id="A0AAE3G504"/>
<keyword evidence="3" id="KW-0812">Transmembrane</keyword>
<evidence type="ECO:0000256" key="1">
    <source>
        <dbReference type="ARBA" id="ARBA00004323"/>
    </source>
</evidence>
<dbReference type="InterPro" id="IPR005331">
    <property type="entry name" value="Sulfotransferase"/>
</dbReference>
<dbReference type="SUPFAM" id="SSF52540">
    <property type="entry name" value="P-loop containing nucleoside triphosphate hydrolases"/>
    <property type="match status" value="1"/>
</dbReference>